<keyword evidence="1" id="KW-0472">Membrane</keyword>
<dbReference type="AlphaFoldDB" id="A0AAV3BAU1"/>
<evidence type="ECO:0000313" key="2">
    <source>
        <dbReference type="EMBL" id="DBA33278.1"/>
    </source>
</evidence>
<gene>
    <name evidence="2" type="ORF">GDO54_000989</name>
</gene>
<feature type="transmembrane region" description="Helical" evidence="1">
    <location>
        <begin position="21"/>
        <end position="40"/>
    </location>
</feature>
<feature type="transmembrane region" description="Helical" evidence="1">
    <location>
        <begin position="52"/>
        <end position="74"/>
    </location>
</feature>
<proteinExistence type="predicted"/>
<dbReference type="Proteomes" id="UP001181693">
    <property type="component" value="Unassembled WGS sequence"/>
</dbReference>
<sequence>MYCISFRFSSQYLPCFPHIDLCMFFSYTYSHIDFLFLYFYTTALVQKDLTFFFKSHIFSNIKISVYVIIIVHLYDYLPKYRSLKLHCRKHY</sequence>
<keyword evidence="1" id="KW-0812">Transmembrane</keyword>
<evidence type="ECO:0000313" key="3">
    <source>
        <dbReference type="Proteomes" id="UP001181693"/>
    </source>
</evidence>
<name>A0AAV3BAU1_PYXAD</name>
<keyword evidence="1" id="KW-1133">Transmembrane helix</keyword>
<keyword evidence="3" id="KW-1185">Reference proteome</keyword>
<evidence type="ECO:0000256" key="1">
    <source>
        <dbReference type="SAM" id="Phobius"/>
    </source>
</evidence>
<protein>
    <submittedName>
        <fullName evidence="2">Uncharacterized protein</fullName>
    </submittedName>
</protein>
<comment type="caution">
    <text evidence="2">The sequence shown here is derived from an EMBL/GenBank/DDBJ whole genome shotgun (WGS) entry which is preliminary data.</text>
</comment>
<organism evidence="2 3">
    <name type="scientific">Pyxicephalus adspersus</name>
    <name type="common">African bullfrog</name>
    <dbReference type="NCBI Taxonomy" id="30357"/>
    <lineage>
        <taxon>Eukaryota</taxon>
        <taxon>Metazoa</taxon>
        <taxon>Chordata</taxon>
        <taxon>Craniata</taxon>
        <taxon>Vertebrata</taxon>
        <taxon>Euteleostomi</taxon>
        <taxon>Amphibia</taxon>
        <taxon>Batrachia</taxon>
        <taxon>Anura</taxon>
        <taxon>Neobatrachia</taxon>
        <taxon>Ranoidea</taxon>
        <taxon>Pyxicephalidae</taxon>
        <taxon>Pyxicephalinae</taxon>
        <taxon>Pyxicephalus</taxon>
    </lineage>
</organism>
<dbReference type="EMBL" id="DYDO01000001">
    <property type="protein sequence ID" value="DBA33278.1"/>
    <property type="molecule type" value="Genomic_DNA"/>
</dbReference>
<accession>A0AAV3BAU1</accession>
<reference evidence="2" key="1">
    <citation type="thesis" date="2020" institute="ProQuest LLC" country="789 East Eisenhower Parkway, Ann Arbor, MI, USA">
        <title>Comparative Genomics and Chromosome Evolution.</title>
        <authorList>
            <person name="Mudd A.B."/>
        </authorList>
    </citation>
    <scope>NUCLEOTIDE SEQUENCE</scope>
    <source>
        <strain evidence="2">1538</strain>
        <tissue evidence="2">Blood</tissue>
    </source>
</reference>